<keyword evidence="6" id="KW-1185">Reference proteome</keyword>
<organism evidence="5 6">
    <name type="scientific">Polaribacter pectinis</name>
    <dbReference type="NCBI Taxonomy" id="2738844"/>
    <lineage>
        <taxon>Bacteria</taxon>
        <taxon>Pseudomonadati</taxon>
        <taxon>Bacteroidota</taxon>
        <taxon>Flavobacteriia</taxon>
        <taxon>Flavobacteriales</taxon>
        <taxon>Flavobacteriaceae</taxon>
    </lineage>
</organism>
<keyword evidence="3" id="KW-0732">Signal</keyword>
<feature type="region of interest" description="Disordered" evidence="2">
    <location>
        <begin position="199"/>
        <end position="221"/>
    </location>
</feature>
<proteinExistence type="predicted"/>
<evidence type="ECO:0000256" key="2">
    <source>
        <dbReference type="SAM" id="MobiDB-lite"/>
    </source>
</evidence>
<feature type="coiled-coil region" evidence="1">
    <location>
        <begin position="22"/>
        <end position="49"/>
    </location>
</feature>
<dbReference type="AlphaFoldDB" id="A0A7G9L9N1"/>
<evidence type="ECO:0000313" key="5">
    <source>
        <dbReference type="EMBL" id="QNM85330.1"/>
    </source>
</evidence>
<dbReference type="InterPro" id="IPR025524">
    <property type="entry name" value="DUF4412"/>
</dbReference>
<evidence type="ECO:0000259" key="4">
    <source>
        <dbReference type="Pfam" id="PF14371"/>
    </source>
</evidence>
<dbReference type="RefSeq" id="WP_187482241.1">
    <property type="nucleotide sequence ID" value="NZ_CP060695.1"/>
</dbReference>
<feature type="chain" id="PRO_5028893446" evidence="3">
    <location>
        <begin position="23"/>
        <end position="417"/>
    </location>
</feature>
<accession>A0A7G9L9N1</accession>
<sequence>MKLIKLLVLSILLLGTSTSVNAQFWKKLKKKAEEKISKIEDKVIDNLDKKTDKTINETIDGKKKEQTKLSAELPKFVGGSSVLMLMNDGYEYQTEDITVSVYGTFTKDNLSSSVKTYNEDKLIKPVDAYPKGFALAFNKNGFLNPEKGQIIIHHADSTKVVFSLKGTWGFGENKKPINASYVSLNVTKINDVRKTDYKRETRKNKQNSSANNENVKDLFKNSDNSSITIPDTFSFTSSLEMQMTSNGGNSANMEFLLGNYSDIYAMSISSKEMGENANVYNVITPKSITMFISAAGMKMKKTVPQEKYSQSDFSDKVPNNPDDLKKTGASKSIIGYTCFEYKYEKDGNSFTVWATKNFPMKGTNITMLGMHEGGVIDGFVLELSWKSGNETANMKAVKYNSNKNITINTTEYKSMGF</sequence>
<dbReference type="EMBL" id="CP060695">
    <property type="protein sequence ID" value="QNM85330.1"/>
    <property type="molecule type" value="Genomic_DNA"/>
</dbReference>
<protein>
    <submittedName>
        <fullName evidence="5">DUF4412 domain-containing protein</fullName>
    </submittedName>
</protein>
<feature type="domain" description="DUF4412" evidence="4">
    <location>
        <begin position="235"/>
        <end position="407"/>
    </location>
</feature>
<dbReference type="KEGG" id="ppec:H9W90_14245"/>
<dbReference type="Pfam" id="PF14371">
    <property type="entry name" value="DUF4412"/>
    <property type="match status" value="1"/>
</dbReference>
<feature type="signal peptide" evidence="3">
    <location>
        <begin position="1"/>
        <end position="22"/>
    </location>
</feature>
<name>A0A7G9L9N1_9FLAO</name>
<reference evidence="5 6" key="1">
    <citation type="submission" date="2020-08" db="EMBL/GenBank/DDBJ databases">
        <title>Polaribacter sp. L12M9 isolated from gut of the Korean scallop.</title>
        <authorList>
            <person name="Jeong Y.S."/>
        </authorList>
    </citation>
    <scope>NUCLEOTIDE SEQUENCE [LARGE SCALE GENOMIC DNA]</scope>
    <source>
        <strain evidence="5 6">L12M9</strain>
    </source>
</reference>
<dbReference type="Proteomes" id="UP000515808">
    <property type="component" value="Chromosome"/>
</dbReference>
<evidence type="ECO:0000256" key="3">
    <source>
        <dbReference type="SAM" id="SignalP"/>
    </source>
</evidence>
<evidence type="ECO:0000256" key="1">
    <source>
        <dbReference type="SAM" id="Coils"/>
    </source>
</evidence>
<keyword evidence="1" id="KW-0175">Coiled coil</keyword>
<gene>
    <name evidence="5" type="ORF">H9W90_14245</name>
</gene>
<evidence type="ECO:0000313" key="6">
    <source>
        <dbReference type="Proteomes" id="UP000515808"/>
    </source>
</evidence>